<dbReference type="Gene3D" id="2.40.160.90">
    <property type="match status" value="1"/>
</dbReference>
<evidence type="ECO:0000313" key="3">
    <source>
        <dbReference type="Proteomes" id="UP000199586"/>
    </source>
</evidence>
<dbReference type="InterPro" id="IPR001677">
    <property type="entry name" value="TbpB_B_D"/>
</dbReference>
<protein>
    <recommendedName>
        <fullName evidence="1">Transferrin-binding protein B C-lobe/N-lobe beta-barrel domain-containing protein</fullName>
    </recommendedName>
</protein>
<dbReference type="SUPFAM" id="SSF56925">
    <property type="entry name" value="OMPA-like"/>
    <property type="match status" value="1"/>
</dbReference>
<dbReference type="EMBL" id="FOXP01000010">
    <property type="protein sequence ID" value="SFP89672.1"/>
    <property type="molecule type" value="Genomic_DNA"/>
</dbReference>
<dbReference type="AlphaFoldDB" id="A0A1I5U2Y1"/>
<keyword evidence="3" id="KW-1185">Reference proteome</keyword>
<name>A0A1I5U2Y1_9SPHN</name>
<accession>A0A1I5U2Y1</accession>
<reference evidence="3" key="1">
    <citation type="submission" date="2016-10" db="EMBL/GenBank/DDBJ databases">
        <authorList>
            <person name="Varghese N."/>
            <person name="Submissions S."/>
        </authorList>
    </citation>
    <scope>NUCLEOTIDE SEQUENCE [LARGE SCALE GENOMIC DNA]</scope>
    <source>
        <strain evidence="3">CGMCC 1.9113</strain>
    </source>
</reference>
<gene>
    <name evidence="2" type="ORF">SAMN04488241_11068</name>
</gene>
<organism evidence="2 3">
    <name type="scientific">Sphingomonas rubra</name>
    <dbReference type="NCBI Taxonomy" id="634430"/>
    <lineage>
        <taxon>Bacteria</taxon>
        <taxon>Pseudomonadati</taxon>
        <taxon>Pseudomonadota</taxon>
        <taxon>Alphaproteobacteria</taxon>
        <taxon>Sphingomonadales</taxon>
        <taxon>Sphingomonadaceae</taxon>
        <taxon>Sphingomonas</taxon>
    </lineage>
</organism>
<evidence type="ECO:0000259" key="1">
    <source>
        <dbReference type="Pfam" id="PF01298"/>
    </source>
</evidence>
<proteinExistence type="predicted"/>
<dbReference type="Pfam" id="PF01298">
    <property type="entry name" value="TbpB_B_D"/>
    <property type="match status" value="1"/>
</dbReference>
<evidence type="ECO:0000313" key="2">
    <source>
        <dbReference type="EMBL" id="SFP89672.1"/>
    </source>
</evidence>
<dbReference type="STRING" id="634430.SAMN04488241_11068"/>
<sequence length="272" mass="28673">MTTGTLIDAVKTNADFRTGSIEVSDNTRTGELTSANRRYDSPNSIRVYFDAKEGKYIVSNIIGTAHRFPDGYSFYGGEGLTTYGQNAADGVRRLNLLTPVANNPRIALTYTSYGVWQFDSSDRSNIDPQINNYHFFYFGIPTPADAVPRTGSAGYAGLAQGVLFDSQGTYALDGTMTLNADFAAATLTTALNLRGTNTSNGLLIVIPAVSGTATIGAGANSFRGEVSTADNSFVGSVLGSFFGPTAQEVGYSFGINSPDLTRIGGGVAVGKR</sequence>
<dbReference type="InterPro" id="IPR011250">
    <property type="entry name" value="OMP/PagP_B-barrel"/>
</dbReference>
<dbReference type="Proteomes" id="UP000199586">
    <property type="component" value="Unassembled WGS sequence"/>
</dbReference>
<feature type="domain" description="Transferrin-binding protein B C-lobe/N-lobe beta-barrel" evidence="1">
    <location>
        <begin position="147"/>
        <end position="259"/>
    </location>
</feature>